<name>A0ABV6PMJ6_9BURK</name>
<proteinExistence type="predicted"/>
<comment type="caution">
    <text evidence="3">The sequence shown here is derived from an EMBL/GenBank/DDBJ whole genome shotgun (WGS) entry which is preliminary data.</text>
</comment>
<gene>
    <name evidence="3" type="ORF">ACFFGG_00585</name>
</gene>
<dbReference type="Proteomes" id="UP001589834">
    <property type="component" value="Unassembled WGS sequence"/>
</dbReference>
<dbReference type="NCBIfam" id="TIGR04174">
    <property type="entry name" value="IPTL_CTERM"/>
    <property type="match status" value="1"/>
</dbReference>
<keyword evidence="1" id="KW-0732">Signal</keyword>
<evidence type="ECO:0000256" key="1">
    <source>
        <dbReference type="SAM" id="SignalP"/>
    </source>
</evidence>
<evidence type="ECO:0000313" key="4">
    <source>
        <dbReference type="Proteomes" id="UP001589834"/>
    </source>
</evidence>
<keyword evidence="4" id="KW-1185">Reference proteome</keyword>
<protein>
    <submittedName>
        <fullName evidence="3">IPTL-CTERM sorting domain-containing protein</fullName>
    </submittedName>
</protein>
<reference evidence="3 4" key="1">
    <citation type="submission" date="2024-09" db="EMBL/GenBank/DDBJ databases">
        <authorList>
            <person name="Sun Q."/>
            <person name="Mori K."/>
        </authorList>
    </citation>
    <scope>NUCLEOTIDE SEQUENCE [LARGE SCALE GENOMIC DNA]</scope>
    <source>
        <strain evidence="3 4">NCAIM B.02336</strain>
    </source>
</reference>
<feature type="domain" description="IPTL-CTERM protein sorting" evidence="2">
    <location>
        <begin position="230"/>
        <end position="256"/>
    </location>
</feature>
<feature type="signal peptide" evidence="1">
    <location>
        <begin position="1"/>
        <end position="29"/>
    </location>
</feature>
<dbReference type="Pfam" id="PF18203">
    <property type="entry name" value="IPTL-CTERM"/>
    <property type="match status" value="1"/>
</dbReference>
<sequence>MNRSKRRGALPRWPIAGACLLFATAVAHADYVVPAGASSGLAGGSMDLACTDVIVDGAFDLQGGTLTNVRHVQIGAAGSLTLSSGSISLAGNWSNGGTLNAGTGTVSIVDNAACAASSVVSGNNSFYALGITSTTGKLVQFAAGSVQTVQSTLTLTGAAGTPLRVESTTPGSVSADINLPTGGTQNLANLAVRGMSASGQWLAAGQTNQGAGPVSRWFGSPTPPGPGGVAPIPTTSQWTLLLMSLALAGLAAATRRNKS</sequence>
<evidence type="ECO:0000313" key="3">
    <source>
        <dbReference type="EMBL" id="MFC0591041.1"/>
    </source>
</evidence>
<dbReference type="EMBL" id="JBHLTN010000002">
    <property type="protein sequence ID" value="MFC0591041.1"/>
    <property type="molecule type" value="Genomic_DNA"/>
</dbReference>
<evidence type="ECO:0000259" key="2">
    <source>
        <dbReference type="Pfam" id="PF18203"/>
    </source>
</evidence>
<dbReference type="RefSeq" id="WP_293223922.1">
    <property type="nucleotide sequence ID" value="NZ_JBHLTN010000002.1"/>
</dbReference>
<dbReference type="InterPro" id="IPR026442">
    <property type="entry name" value="IPTL_CTERM"/>
</dbReference>
<organism evidence="3 4">
    <name type="scientific">Ottowia pentelensis</name>
    <dbReference type="NCBI Taxonomy" id="511108"/>
    <lineage>
        <taxon>Bacteria</taxon>
        <taxon>Pseudomonadati</taxon>
        <taxon>Pseudomonadota</taxon>
        <taxon>Betaproteobacteria</taxon>
        <taxon>Burkholderiales</taxon>
        <taxon>Comamonadaceae</taxon>
        <taxon>Ottowia</taxon>
    </lineage>
</organism>
<feature type="chain" id="PRO_5046437550" evidence="1">
    <location>
        <begin position="30"/>
        <end position="259"/>
    </location>
</feature>
<accession>A0ABV6PMJ6</accession>